<keyword evidence="7" id="KW-0966">Cell projection</keyword>
<evidence type="ECO:0000313" key="7">
    <source>
        <dbReference type="EMBL" id="NYD24578.1"/>
    </source>
</evidence>
<evidence type="ECO:0000256" key="2">
    <source>
        <dbReference type="ARBA" id="ARBA00020110"/>
    </source>
</evidence>
<dbReference type="GO" id="GO:0009288">
    <property type="term" value="C:bacterial-type flagellum"/>
    <property type="evidence" value="ECO:0007669"/>
    <property type="project" value="UniProtKB-SubCell"/>
</dbReference>
<dbReference type="Gene3D" id="6.10.280.190">
    <property type="match status" value="1"/>
</dbReference>
<keyword evidence="8" id="KW-1185">Reference proteome</keyword>
<evidence type="ECO:0000256" key="3">
    <source>
        <dbReference type="ARBA" id="ARBA00023143"/>
    </source>
</evidence>
<dbReference type="Pfam" id="PF00669">
    <property type="entry name" value="Flagellin_N"/>
    <property type="match status" value="1"/>
</dbReference>
<keyword evidence="7" id="KW-0969">Cilium</keyword>
<dbReference type="InterPro" id="IPR001492">
    <property type="entry name" value="Flagellin"/>
</dbReference>
<dbReference type="InterPro" id="IPR046358">
    <property type="entry name" value="Flagellin_C"/>
</dbReference>
<comment type="function">
    <text evidence="4">Flagellin is the subunit protein which polymerizes to form the filaments of bacterial flagella.</text>
</comment>
<gene>
    <name evidence="7" type="ORF">BJ968_004118</name>
</gene>
<dbReference type="AlphaFoldDB" id="A0A7Y9J331"/>
<dbReference type="GO" id="GO:0005576">
    <property type="term" value="C:extracellular region"/>
    <property type="evidence" value="ECO:0007669"/>
    <property type="project" value="UniProtKB-SubCell"/>
</dbReference>
<organism evidence="7 8">
    <name type="scientific">Kineococcus aurantiacus</name>
    <dbReference type="NCBI Taxonomy" id="37633"/>
    <lineage>
        <taxon>Bacteria</taxon>
        <taxon>Bacillati</taxon>
        <taxon>Actinomycetota</taxon>
        <taxon>Actinomycetes</taxon>
        <taxon>Kineosporiales</taxon>
        <taxon>Kineosporiaceae</taxon>
        <taxon>Kineococcus</taxon>
    </lineage>
</organism>
<dbReference type="PANTHER" id="PTHR42792">
    <property type="entry name" value="FLAGELLIN"/>
    <property type="match status" value="1"/>
</dbReference>
<keyword evidence="7" id="KW-0282">Flagellum</keyword>
<proteinExistence type="inferred from homology"/>
<keyword evidence="3 4" id="KW-0975">Bacterial flagellum</keyword>
<dbReference type="Gene3D" id="1.20.1330.10">
    <property type="entry name" value="f41 fragment of flagellin, N-terminal domain"/>
    <property type="match status" value="1"/>
</dbReference>
<evidence type="ECO:0000313" key="8">
    <source>
        <dbReference type="Proteomes" id="UP000521922"/>
    </source>
</evidence>
<dbReference type="InterPro" id="IPR001029">
    <property type="entry name" value="Flagellin_N"/>
</dbReference>
<keyword evidence="4" id="KW-0964">Secreted</keyword>
<dbReference type="SUPFAM" id="SSF64518">
    <property type="entry name" value="Phase 1 flagellin"/>
    <property type="match status" value="1"/>
</dbReference>
<dbReference type="PANTHER" id="PTHR42792:SF2">
    <property type="entry name" value="FLAGELLIN"/>
    <property type="match status" value="1"/>
</dbReference>
<evidence type="ECO:0000259" key="5">
    <source>
        <dbReference type="Pfam" id="PF00669"/>
    </source>
</evidence>
<dbReference type="InterPro" id="IPR042187">
    <property type="entry name" value="Flagellin_C_sub2"/>
</dbReference>
<reference evidence="7 8" key="1">
    <citation type="submission" date="2020-07" db="EMBL/GenBank/DDBJ databases">
        <title>Sequencing the genomes of 1000 actinobacteria strains.</title>
        <authorList>
            <person name="Klenk H.-P."/>
        </authorList>
    </citation>
    <scope>NUCLEOTIDE SEQUENCE [LARGE SCALE GENOMIC DNA]</scope>
    <source>
        <strain evidence="7 8">DSM 7487</strain>
    </source>
</reference>
<comment type="subcellular location">
    <subcellularLocation>
        <location evidence="4">Secreted</location>
    </subcellularLocation>
    <subcellularLocation>
        <location evidence="4">Bacterial flagellum</location>
    </subcellularLocation>
</comment>
<feature type="domain" description="Flagellin N-terminal" evidence="5">
    <location>
        <begin position="5"/>
        <end position="140"/>
    </location>
</feature>
<sequence>MGLRINTNTAALNSYRNLQATDKALNSSLEKLSSGLRINRAADDAAGLVVSEGLRAQIGGLSTAARNAQDGVNYVQIADGALSTVGDMLTRMRDLAVQASNVTTDDTARTAVQKEFTALQDQITAIGSQTKFGGTPLFNNGAAGATFQVGANQGETIVVSAITLNGGSNDGVAGGSIAGLDLSSMAGASLAIGKINDAITKVASSRADLGAVQNRFQHVINNLNVSIENLSASQSAIRDTDMAQEMTKFTRSQILSQAGTSMLAQANSASQNVLSLLRG</sequence>
<dbReference type="EMBL" id="JACCBB010000001">
    <property type="protein sequence ID" value="NYD24578.1"/>
    <property type="molecule type" value="Genomic_DNA"/>
</dbReference>
<comment type="similarity">
    <text evidence="1 4">Belongs to the bacterial flagellin family.</text>
</comment>
<dbReference type="RefSeq" id="WP_179755057.1">
    <property type="nucleotide sequence ID" value="NZ_JACCBB010000001.1"/>
</dbReference>
<protein>
    <recommendedName>
        <fullName evidence="2 4">Flagellin</fullName>
    </recommendedName>
</protein>
<evidence type="ECO:0000259" key="6">
    <source>
        <dbReference type="Pfam" id="PF00700"/>
    </source>
</evidence>
<dbReference type="GO" id="GO:0005198">
    <property type="term" value="F:structural molecule activity"/>
    <property type="evidence" value="ECO:0007669"/>
    <property type="project" value="UniProtKB-UniRule"/>
</dbReference>
<dbReference type="PRINTS" id="PR00207">
    <property type="entry name" value="FLAGELLIN"/>
</dbReference>
<evidence type="ECO:0000256" key="1">
    <source>
        <dbReference type="ARBA" id="ARBA00005709"/>
    </source>
</evidence>
<dbReference type="Pfam" id="PF00700">
    <property type="entry name" value="Flagellin_C"/>
    <property type="match status" value="1"/>
</dbReference>
<accession>A0A7Y9J331</accession>
<name>A0A7Y9J331_9ACTN</name>
<evidence type="ECO:0000256" key="4">
    <source>
        <dbReference type="RuleBase" id="RU362073"/>
    </source>
</evidence>
<dbReference type="Gene3D" id="6.10.10.10">
    <property type="entry name" value="Flagellar export chaperone, C-terminal domain"/>
    <property type="match status" value="1"/>
</dbReference>
<dbReference type="Proteomes" id="UP000521922">
    <property type="component" value="Unassembled WGS sequence"/>
</dbReference>
<comment type="caution">
    <text evidence="7">The sequence shown here is derived from an EMBL/GenBank/DDBJ whole genome shotgun (WGS) entry which is preliminary data.</text>
</comment>
<feature type="domain" description="Flagellin C-terminal" evidence="6">
    <location>
        <begin position="193"/>
        <end position="277"/>
    </location>
</feature>